<dbReference type="GO" id="GO:0005640">
    <property type="term" value="C:nuclear outer membrane"/>
    <property type="evidence" value="ECO:0007669"/>
    <property type="project" value="TreeGrafter"/>
</dbReference>
<sequence>MRTWLVISIKRAYQRPSKASRLCIILKMSTMIRTPTTPATQRSSPASARKSGFGEPQPSTPQTGTWKHPKFDEIARRQNVATFTDQNMRRLLWNGVGFVVLWYFGQTLWRTFPGYFFGEALFPMFASWSFRIIQFCLVFNIIVALRPFYTKRDNMEDIPLTPAQRKLLGLKPSSRPPTPGSEYVTPPRYRRTSTPLSSSPANRRGSPASGSPSGKRSESPHTQDGLESLINPLGPVYSPGASPLLQKTLMSGSGNRRSSYGSNPLGRSIGDPGTPSPLGVAKPSSVGLNNKWLYEKGRRNSGNARLYT</sequence>
<dbReference type="AlphaFoldDB" id="M7TF29"/>
<proteinExistence type="predicted"/>
<dbReference type="HOGENOM" id="CLU_044363_0_0_1"/>
<dbReference type="Proteomes" id="UP000012045">
    <property type="component" value="Unassembled WGS sequence"/>
</dbReference>
<organism evidence="3 4">
    <name type="scientific">Botryotinia fuckeliana (strain BcDW1)</name>
    <name type="common">Noble rot fungus</name>
    <name type="synonym">Botrytis cinerea</name>
    <dbReference type="NCBI Taxonomy" id="1290391"/>
    <lineage>
        <taxon>Eukaryota</taxon>
        <taxon>Fungi</taxon>
        <taxon>Dikarya</taxon>
        <taxon>Ascomycota</taxon>
        <taxon>Pezizomycotina</taxon>
        <taxon>Leotiomycetes</taxon>
        <taxon>Helotiales</taxon>
        <taxon>Sclerotiniaceae</taxon>
        <taxon>Botrytis</taxon>
    </lineage>
</organism>
<feature type="transmembrane region" description="Helical" evidence="2">
    <location>
        <begin position="91"/>
        <end position="109"/>
    </location>
</feature>
<feature type="region of interest" description="Disordered" evidence="1">
    <location>
        <begin position="166"/>
        <end position="287"/>
    </location>
</feature>
<dbReference type="InterPro" id="IPR012578">
    <property type="entry name" value="Nucl_pore_cmplx"/>
</dbReference>
<dbReference type="OrthoDB" id="429932at2759"/>
<protein>
    <submittedName>
        <fullName evidence="3">Putative nuclear pore complex component protein</fullName>
    </submittedName>
</protein>
<keyword evidence="2" id="KW-1133">Transmembrane helix</keyword>
<feature type="compositionally biased region" description="Low complexity" evidence="1">
    <location>
        <begin position="251"/>
        <end position="263"/>
    </location>
</feature>
<dbReference type="GO" id="GO:0006606">
    <property type="term" value="P:protein import into nucleus"/>
    <property type="evidence" value="ECO:0007669"/>
    <property type="project" value="TreeGrafter"/>
</dbReference>
<accession>M7TF29</accession>
<dbReference type="EMBL" id="KB708057">
    <property type="protein sequence ID" value="EMR82101.1"/>
    <property type="molecule type" value="Genomic_DNA"/>
</dbReference>
<dbReference type="GO" id="GO:0070762">
    <property type="term" value="C:nuclear pore transmembrane ring"/>
    <property type="evidence" value="ECO:0007669"/>
    <property type="project" value="TreeGrafter"/>
</dbReference>
<dbReference type="PANTHER" id="PTHR28003">
    <property type="entry name" value="NUCLEOPORIN POM34"/>
    <property type="match status" value="1"/>
</dbReference>
<dbReference type="GO" id="GO:0030474">
    <property type="term" value="P:spindle pole body duplication"/>
    <property type="evidence" value="ECO:0007669"/>
    <property type="project" value="TreeGrafter"/>
</dbReference>
<feature type="compositionally biased region" description="Low complexity" evidence="1">
    <location>
        <begin position="203"/>
        <end position="214"/>
    </location>
</feature>
<evidence type="ECO:0000256" key="2">
    <source>
        <dbReference type="SAM" id="Phobius"/>
    </source>
</evidence>
<evidence type="ECO:0000313" key="4">
    <source>
        <dbReference type="Proteomes" id="UP000012045"/>
    </source>
</evidence>
<dbReference type="PANTHER" id="PTHR28003:SF1">
    <property type="entry name" value="NUCLEOPORIN POM34"/>
    <property type="match status" value="1"/>
</dbReference>
<feature type="region of interest" description="Disordered" evidence="1">
    <location>
        <begin position="35"/>
        <end position="66"/>
    </location>
</feature>
<keyword evidence="2" id="KW-0472">Membrane</keyword>
<keyword evidence="2" id="KW-0812">Transmembrane</keyword>
<name>M7TF29_BOTF1</name>
<feature type="compositionally biased region" description="Polar residues" evidence="1">
    <location>
        <begin position="192"/>
        <end position="201"/>
    </location>
</feature>
<feature type="transmembrane region" description="Helical" evidence="2">
    <location>
        <begin position="121"/>
        <end position="145"/>
    </location>
</feature>
<dbReference type="Pfam" id="PF08058">
    <property type="entry name" value="NPCC"/>
    <property type="match status" value="1"/>
</dbReference>
<gene>
    <name evidence="3" type="ORF">BcDW1_9377</name>
</gene>
<evidence type="ECO:0000256" key="1">
    <source>
        <dbReference type="SAM" id="MobiDB-lite"/>
    </source>
</evidence>
<feature type="compositionally biased region" description="Polar residues" evidence="1">
    <location>
        <begin position="35"/>
        <end position="46"/>
    </location>
</feature>
<reference evidence="4" key="1">
    <citation type="journal article" date="2013" name="Genome Announc.">
        <title>Draft genome sequence of Botrytis cinerea BcDW1, inoculum for noble rot of grape berries.</title>
        <authorList>
            <person name="Blanco-Ulate B."/>
            <person name="Allen G."/>
            <person name="Powell A.L."/>
            <person name="Cantu D."/>
        </authorList>
    </citation>
    <scope>NUCLEOTIDE SEQUENCE [LARGE SCALE GENOMIC DNA]</scope>
    <source>
        <strain evidence="4">BcDW1</strain>
    </source>
</reference>
<dbReference type="STRING" id="1290391.M7TF29"/>
<evidence type="ECO:0000313" key="3">
    <source>
        <dbReference type="EMBL" id="EMR82101.1"/>
    </source>
</evidence>